<dbReference type="InterPro" id="IPR001876">
    <property type="entry name" value="Znf_RanBP2"/>
</dbReference>
<accession>A0A2H6K976</accession>
<evidence type="ECO:0000256" key="6">
    <source>
        <dbReference type="PROSITE-ProRule" id="PRU00235"/>
    </source>
</evidence>
<dbReference type="GO" id="GO:0005085">
    <property type="term" value="F:guanyl-nucleotide exchange factor activity"/>
    <property type="evidence" value="ECO:0007669"/>
    <property type="project" value="TreeGrafter"/>
</dbReference>
<dbReference type="PROSITE" id="PS50199">
    <property type="entry name" value="ZF_RANBP2_2"/>
    <property type="match status" value="1"/>
</dbReference>
<feature type="repeat" description="RCC1" evidence="6">
    <location>
        <begin position="145"/>
        <end position="200"/>
    </location>
</feature>
<feature type="compositionally biased region" description="Polar residues" evidence="8">
    <location>
        <begin position="37"/>
        <end position="50"/>
    </location>
</feature>
<dbReference type="PROSITE" id="PS50012">
    <property type="entry name" value="RCC1_3"/>
    <property type="match status" value="5"/>
</dbReference>
<keyword evidence="4 7" id="KW-0863">Zinc-finger</keyword>
<evidence type="ECO:0000313" key="11">
    <source>
        <dbReference type="Proteomes" id="UP000236319"/>
    </source>
</evidence>
<dbReference type="EMBL" id="BDSA01000001">
    <property type="protein sequence ID" value="GBE59543.1"/>
    <property type="molecule type" value="Genomic_DNA"/>
</dbReference>
<feature type="region of interest" description="Disordered" evidence="8">
    <location>
        <begin position="28"/>
        <end position="58"/>
    </location>
</feature>
<keyword evidence="2" id="KW-0479">Metal-binding</keyword>
<dbReference type="InterPro" id="IPR009091">
    <property type="entry name" value="RCC1/BLIP-II"/>
</dbReference>
<dbReference type="PANTHER" id="PTHR45982">
    <property type="entry name" value="REGULATOR OF CHROMOSOME CONDENSATION"/>
    <property type="match status" value="1"/>
</dbReference>
<feature type="repeat" description="RCC1" evidence="6">
    <location>
        <begin position="201"/>
        <end position="265"/>
    </location>
</feature>
<dbReference type="InterPro" id="IPR051553">
    <property type="entry name" value="Ran_GTPase-activating"/>
</dbReference>
<dbReference type="Gene3D" id="2.130.10.30">
    <property type="entry name" value="Regulator of chromosome condensation 1/beta-lactamase-inhibitor protein II"/>
    <property type="match status" value="1"/>
</dbReference>
<dbReference type="Gene3D" id="4.10.1060.10">
    <property type="entry name" value="Zinc finger, RanBP2-type"/>
    <property type="match status" value="1"/>
</dbReference>
<dbReference type="VEuPathDB" id="PiroplasmaDB:BOVATA_010360"/>
<dbReference type="AlphaFoldDB" id="A0A2H6K976"/>
<evidence type="ECO:0000256" key="4">
    <source>
        <dbReference type="ARBA" id="ARBA00022771"/>
    </source>
</evidence>
<feature type="repeat" description="RCC1" evidence="6">
    <location>
        <begin position="463"/>
        <end position="517"/>
    </location>
</feature>
<comment type="caution">
    <text evidence="10">The sequence shown here is derived from an EMBL/GenBank/DDBJ whole genome shotgun (WGS) entry which is preliminary data.</text>
</comment>
<dbReference type="SUPFAM" id="SSF50985">
    <property type="entry name" value="RCC1/BLIP-II"/>
    <property type="match status" value="1"/>
</dbReference>
<evidence type="ECO:0000256" key="8">
    <source>
        <dbReference type="SAM" id="MobiDB-lite"/>
    </source>
</evidence>
<sequence length="519" mass="55667">MAGWVCDVCLVPNDEDVAACCCCTTPRPAGAHPTPSKVESQETVPATESVGNAPPEVKDHNEDVKRIRHSFTSPDPPLSCVMVVGSSEVDQLPRSICDSRLEPGSKDPVPMYECSLPTPVTDGLRGSLVGVSCGSLHTAILTRTGHVYTFGCNDLGALGRSEQDSEKAKLAECDPCIVRLRSPVSRVSCGDNHTLFLTQGGAVFFTGAFRDTTGNIGIADFDELEQLTNATHFKTPVAVPCTSPGAGIIKDICSGENHCLLLPTDGSGIYVFGSNEFGQLMLPSEYSVTTPTEEAPDLSSEETMKLALTWPQFLKLDDLGLMKRHEGGEAKRRKHGDDFVRRIFAGYCTSFFESGVSGRIYGSGRNAQGELGTGGDELQVSRPTELRGLRGLRISKIVGGQFFTVALTAGGNLYSWGNRSYTGNGGDDDYATQRTPAKITFFNGNVDEVFVGADTTFAINTRGHLYSWGSGQNYVLGNGKDCSFQKTPVVVQKSLFHGYSVVGGMGGSQHTVFLCHRNK</sequence>
<dbReference type="GeneID" id="39873313"/>
<gene>
    <name evidence="10" type="ORF">BOVATA_010360</name>
</gene>
<dbReference type="PRINTS" id="PR00633">
    <property type="entry name" value="RCCNDNSATION"/>
</dbReference>
<evidence type="ECO:0000256" key="1">
    <source>
        <dbReference type="ARBA" id="ARBA00022658"/>
    </source>
</evidence>
<dbReference type="PROSITE" id="PS01358">
    <property type="entry name" value="ZF_RANBP2_1"/>
    <property type="match status" value="1"/>
</dbReference>
<dbReference type="GO" id="GO:0005737">
    <property type="term" value="C:cytoplasm"/>
    <property type="evidence" value="ECO:0007669"/>
    <property type="project" value="TreeGrafter"/>
</dbReference>
<keyword evidence="1" id="KW-0344">Guanine-nucleotide releasing factor</keyword>
<evidence type="ECO:0000256" key="5">
    <source>
        <dbReference type="ARBA" id="ARBA00022833"/>
    </source>
</evidence>
<evidence type="ECO:0000256" key="2">
    <source>
        <dbReference type="ARBA" id="ARBA00022723"/>
    </source>
</evidence>
<keyword evidence="11" id="KW-1185">Reference proteome</keyword>
<dbReference type="InterPro" id="IPR000408">
    <property type="entry name" value="Reg_chr_condens"/>
</dbReference>
<name>A0A2H6K976_9APIC</name>
<feature type="repeat" description="RCC1" evidence="6">
    <location>
        <begin position="411"/>
        <end position="462"/>
    </location>
</feature>
<feature type="repeat" description="RCC1" evidence="6">
    <location>
        <begin position="358"/>
        <end position="410"/>
    </location>
</feature>
<dbReference type="RefSeq" id="XP_028865786.1">
    <property type="nucleotide sequence ID" value="XM_029009953.1"/>
</dbReference>
<evidence type="ECO:0000259" key="9">
    <source>
        <dbReference type="PROSITE" id="PS50199"/>
    </source>
</evidence>
<dbReference type="Proteomes" id="UP000236319">
    <property type="component" value="Unassembled WGS sequence"/>
</dbReference>
<evidence type="ECO:0000313" key="10">
    <source>
        <dbReference type="EMBL" id="GBE59543.1"/>
    </source>
</evidence>
<keyword evidence="3" id="KW-0677">Repeat</keyword>
<dbReference type="PROSITE" id="PS00626">
    <property type="entry name" value="RCC1_2"/>
    <property type="match status" value="1"/>
</dbReference>
<protein>
    <submittedName>
        <fullName evidence="10">Regulator of chromosome condensation</fullName>
    </submittedName>
</protein>
<keyword evidence="5" id="KW-0862">Zinc</keyword>
<dbReference type="GO" id="GO:0008270">
    <property type="term" value="F:zinc ion binding"/>
    <property type="evidence" value="ECO:0007669"/>
    <property type="project" value="UniProtKB-KW"/>
</dbReference>
<dbReference type="Pfam" id="PF25390">
    <property type="entry name" value="WD40_RLD"/>
    <property type="match status" value="1"/>
</dbReference>
<dbReference type="OrthoDB" id="61110at2759"/>
<evidence type="ECO:0000256" key="3">
    <source>
        <dbReference type="ARBA" id="ARBA00022737"/>
    </source>
</evidence>
<reference evidence="10 11" key="1">
    <citation type="journal article" date="2017" name="BMC Genomics">
        <title>Whole-genome assembly of Babesia ovata and comparative genomics between closely related pathogens.</title>
        <authorList>
            <person name="Yamagishi J."/>
            <person name="Asada M."/>
            <person name="Hakimi H."/>
            <person name="Tanaka T.Q."/>
            <person name="Sugimoto C."/>
            <person name="Kawazu S."/>
        </authorList>
    </citation>
    <scope>NUCLEOTIDE SEQUENCE [LARGE SCALE GENOMIC DNA]</scope>
    <source>
        <strain evidence="10 11">Miyake</strain>
    </source>
</reference>
<feature type="domain" description="RanBP2-type" evidence="9">
    <location>
        <begin position="1"/>
        <end position="29"/>
    </location>
</feature>
<evidence type="ECO:0000256" key="7">
    <source>
        <dbReference type="PROSITE-ProRule" id="PRU00322"/>
    </source>
</evidence>
<dbReference type="PANTHER" id="PTHR45982:SF1">
    <property type="entry name" value="REGULATOR OF CHROMOSOME CONDENSATION"/>
    <property type="match status" value="1"/>
</dbReference>
<organism evidence="10 11">
    <name type="scientific">Babesia ovata</name>
    <dbReference type="NCBI Taxonomy" id="189622"/>
    <lineage>
        <taxon>Eukaryota</taxon>
        <taxon>Sar</taxon>
        <taxon>Alveolata</taxon>
        <taxon>Apicomplexa</taxon>
        <taxon>Aconoidasida</taxon>
        <taxon>Piroplasmida</taxon>
        <taxon>Babesiidae</taxon>
        <taxon>Babesia</taxon>
    </lineage>
</organism>
<dbReference type="InterPro" id="IPR058923">
    <property type="entry name" value="RCC1-like_dom"/>
</dbReference>
<proteinExistence type="predicted"/>